<comment type="caution">
    <text evidence="1">The sequence shown here is derived from an EMBL/GenBank/DDBJ whole genome shotgun (WGS) entry which is preliminary data.</text>
</comment>
<proteinExistence type="predicted"/>
<evidence type="ECO:0000313" key="1">
    <source>
        <dbReference type="EMBL" id="KKL24232.1"/>
    </source>
</evidence>
<organism evidence="1">
    <name type="scientific">marine sediment metagenome</name>
    <dbReference type="NCBI Taxonomy" id="412755"/>
    <lineage>
        <taxon>unclassified sequences</taxon>
        <taxon>metagenomes</taxon>
        <taxon>ecological metagenomes</taxon>
    </lineage>
</organism>
<gene>
    <name evidence="1" type="ORF">LCGC14_2417410</name>
</gene>
<accession>A0A0F9CCX8</accession>
<sequence length="83" mass="9155">MTKGQATIGTRVRAVRGFSGVPLGTEGVLDKRYEGGLTVAWDLHDRPLPPGYREYDGVPAARSRILRDGFTDDELDLLEVVVR</sequence>
<name>A0A0F9CCX8_9ZZZZ</name>
<reference evidence="1" key="1">
    <citation type="journal article" date="2015" name="Nature">
        <title>Complex archaea that bridge the gap between prokaryotes and eukaryotes.</title>
        <authorList>
            <person name="Spang A."/>
            <person name="Saw J.H."/>
            <person name="Jorgensen S.L."/>
            <person name="Zaremba-Niedzwiedzka K."/>
            <person name="Martijn J."/>
            <person name="Lind A.E."/>
            <person name="van Eijk R."/>
            <person name="Schleper C."/>
            <person name="Guy L."/>
            <person name="Ettema T.J."/>
        </authorList>
    </citation>
    <scope>NUCLEOTIDE SEQUENCE</scope>
</reference>
<protein>
    <submittedName>
        <fullName evidence="1">Uncharacterized protein</fullName>
    </submittedName>
</protein>
<dbReference type="EMBL" id="LAZR01036672">
    <property type="protein sequence ID" value="KKL24232.1"/>
    <property type="molecule type" value="Genomic_DNA"/>
</dbReference>
<dbReference type="AlphaFoldDB" id="A0A0F9CCX8"/>